<proteinExistence type="predicted"/>
<evidence type="ECO:0000313" key="2">
    <source>
        <dbReference type="Proteomes" id="UP000502196"/>
    </source>
</evidence>
<dbReference type="AlphaFoldDB" id="A0A6F9E9B8"/>
<protein>
    <submittedName>
        <fullName evidence="1">Uncharacterized protein</fullName>
    </submittedName>
</protein>
<sequence>MLIVGQMGGGIHPWAGGVVGGFATRESPAVGDVGHPGACCSGVVWIWIHLAHPLLD</sequence>
<accession>A0A6F9E9B8</accession>
<name>A0A6F9E9B8_9BACL</name>
<reference evidence="1 2" key="1">
    <citation type="submission" date="2020-04" db="EMBL/GenBank/DDBJ databases">
        <authorList>
            <person name="Hogendoorn C."/>
        </authorList>
    </citation>
    <scope>NUCLEOTIDE SEQUENCE [LARGE SCALE GENOMIC DNA]</scope>
    <source>
        <strain evidence="1">COOX1</strain>
    </source>
</reference>
<dbReference type="Proteomes" id="UP000502196">
    <property type="component" value="Chromosome"/>
</dbReference>
<evidence type="ECO:0000313" key="1">
    <source>
        <dbReference type="EMBL" id="CAB3394056.1"/>
    </source>
</evidence>
<gene>
    <name evidence="1" type="ORF">COOX1_2223</name>
</gene>
<dbReference type="EMBL" id="LR792683">
    <property type="protein sequence ID" value="CAB3394056.1"/>
    <property type="molecule type" value="Genomic_DNA"/>
</dbReference>
<organism evidence="1 2">
    <name type="scientific">Kyrpidia spormannii</name>
    <dbReference type="NCBI Taxonomy" id="2055160"/>
    <lineage>
        <taxon>Bacteria</taxon>
        <taxon>Bacillati</taxon>
        <taxon>Bacillota</taxon>
        <taxon>Bacilli</taxon>
        <taxon>Bacillales</taxon>
        <taxon>Alicyclobacillaceae</taxon>
        <taxon>Kyrpidia</taxon>
    </lineage>
</organism>